<reference evidence="6 7" key="1">
    <citation type="submission" date="2018-01" db="EMBL/GenBank/DDBJ databases">
        <title>Whole genome analyses suggest that Burkholderia sensu lato contains two further novel genera in the rhizoxinica-symbiotica group Mycetohabitans gen. nov., and Trinickia gen. nov.: implications for the evolution of diazotrophy and nodulation in the Burkholderiaceae.</title>
        <authorList>
            <person name="Estrada-de los Santos P."/>
            <person name="Palmer M."/>
            <person name="Chavez-Ramirez B."/>
            <person name="Beukes C."/>
            <person name="Steenkamp E.T."/>
            <person name="Hirsch A.M."/>
            <person name="Manyaka P."/>
            <person name="Maluk M."/>
            <person name="Lafos M."/>
            <person name="Crook M."/>
            <person name="Gross E."/>
            <person name="Simon M.F."/>
            <person name="Bueno dos Reis Junior F."/>
            <person name="Poole P.S."/>
            <person name="Venter S.N."/>
            <person name="James E.K."/>
        </authorList>
    </citation>
    <scope>NUCLEOTIDE SEQUENCE [LARGE SCALE GENOMIC DNA]</scope>
    <source>
        <strain evidence="6 7">GIMN1.004</strain>
    </source>
</reference>
<dbReference type="CDD" id="cd00130">
    <property type="entry name" value="PAS"/>
    <property type="match status" value="1"/>
</dbReference>
<evidence type="ECO:0000256" key="2">
    <source>
        <dbReference type="ARBA" id="ARBA00023015"/>
    </source>
</evidence>
<name>A0A2N7VY13_9BURK</name>
<evidence type="ECO:0000259" key="5">
    <source>
        <dbReference type="PROSITE" id="PS50112"/>
    </source>
</evidence>
<dbReference type="SUPFAM" id="SSF88659">
    <property type="entry name" value="Sigma3 and sigma4 domains of RNA polymerase sigma factors"/>
    <property type="match status" value="1"/>
</dbReference>
<sequence>MTTTSTKEPRLLWSSAHGRSAPAALAPYAAHAGLAASIGAADPTVVFIDCVDVDADASTEVSKWRNRHGSAPYLVPVVKNVSPQIIVSLVTRGANDVVGQDDLLFPDAIVGRSRDEARLMHLAKSCAGDTDWLQRAADNLSSPVFFKDAAGAYTGCNEAFERRLGRDRRQLTGKTVYDIAPSDLALVYQKADLTLASRGGVQIYATGLPKPSGEVGLVRFYKSVISDGTNVAGIVGTVHDIGSSTAEEEIQEALRELLHHANAHGAEALRADARAEADRLLLARIARKDGAALAQLHRQYARRLARFLNRMTWSSHMIDEVVNDVFLVVWNKAPDFRGQSSVSTWLMGIAYRCACQAIRSEHRFANTVPLSYEQHLAALHYSHDYEGADLLTKAMGQLPVDQQLAMSLCYAFGHSTEEVAAITQSTESAVKARIRRAKDRLRDVIEQLG</sequence>
<dbReference type="InterPro" id="IPR000014">
    <property type="entry name" value="PAS"/>
</dbReference>
<dbReference type="GO" id="GO:0016987">
    <property type="term" value="F:sigma factor activity"/>
    <property type="evidence" value="ECO:0007669"/>
    <property type="project" value="UniProtKB-KW"/>
</dbReference>
<dbReference type="EMBL" id="PNYA01000004">
    <property type="protein sequence ID" value="PMS22036.1"/>
    <property type="molecule type" value="Genomic_DNA"/>
</dbReference>
<evidence type="ECO:0000256" key="4">
    <source>
        <dbReference type="ARBA" id="ARBA00023163"/>
    </source>
</evidence>
<evidence type="ECO:0000313" key="6">
    <source>
        <dbReference type="EMBL" id="PMS22036.1"/>
    </source>
</evidence>
<dbReference type="InterPro" id="IPR013249">
    <property type="entry name" value="RNA_pol_sigma70_r4_t2"/>
</dbReference>
<dbReference type="Pfam" id="PF08448">
    <property type="entry name" value="PAS_4"/>
    <property type="match status" value="1"/>
</dbReference>
<gene>
    <name evidence="6" type="ORF">C0Z18_05830</name>
</gene>
<keyword evidence="7" id="KW-1185">Reference proteome</keyword>
<dbReference type="SMART" id="SM00091">
    <property type="entry name" value="PAS"/>
    <property type="match status" value="1"/>
</dbReference>
<dbReference type="Gene3D" id="1.10.1740.10">
    <property type="match status" value="1"/>
</dbReference>
<dbReference type="InterPro" id="IPR013656">
    <property type="entry name" value="PAS_4"/>
</dbReference>
<dbReference type="Proteomes" id="UP000235616">
    <property type="component" value="Unassembled WGS sequence"/>
</dbReference>
<dbReference type="CDD" id="cd06171">
    <property type="entry name" value="Sigma70_r4"/>
    <property type="match status" value="1"/>
</dbReference>
<protein>
    <recommendedName>
        <fullName evidence="5">PAS domain-containing protein</fullName>
    </recommendedName>
</protein>
<dbReference type="Pfam" id="PF04542">
    <property type="entry name" value="Sigma70_r2"/>
    <property type="match status" value="1"/>
</dbReference>
<comment type="similarity">
    <text evidence="1">Belongs to the sigma-70 factor family. ECF subfamily.</text>
</comment>
<dbReference type="InterPro" id="IPR013325">
    <property type="entry name" value="RNA_pol_sigma_r2"/>
</dbReference>
<dbReference type="GO" id="GO:0003677">
    <property type="term" value="F:DNA binding"/>
    <property type="evidence" value="ECO:0007669"/>
    <property type="project" value="InterPro"/>
</dbReference>
<dbReference type="NCBIfam" id="TIGR02937">
    <property type="entry name" value="sigma70-ECF"/>
    <property type="match status" value="1"/>
</dbReference>
<dbReference type="InterPro" id="IPR014284">
    <property type="entry name" value="RNA_pol_sigma-70_dom"/>
</dbReference>
<dbReference type="InterPro" id="IPR013324">
    <property type="entry name" value="RNA_pol_sigma_r3/r4-like"/>
</dbReference>
<feature type="domain" description="PAS" evidence="5">
    <location>
        <begin position="129"/>
        <end position="198"/>
    </location>
</feature>
<dbReference type="InterPro" id="IPR035965">
    <property type="entry name" value="PAS-like_dom_sf"/>
</dbReference>
<dbReference type="PROSITE" id="PS50112">
    <property type="entry name" value="PAS"/>
    <property type="match status" value="1"/>
</dbReference>
<accession>A0A2N7VY13</accession>
<evidence type="ECO:0000313" key="7">
    <source>
        <dbReference type="Proteomes" id="UP000235616"/>
    </source>
</evidence>
<keyword evidence="3" id="KW-0731">Sigma factor</keyword>
<dbReference type="RefSeq" id="WP_102644436.1">
    <property type="nucleotide sequence ID" value="NZ_PNYA01000004.1"/>
</dbReference>
<proteinExistence type="inferred from homology"/>
<dbReference type="GO" id="GO:0006352">
    <property type="term" value="P:DNA-templated transcription initiation"/>
    <property type="evidence" value="ECO:0007669"/>
    <property type="project" value="InterPro"/>
</dbReference>
<evidence type="ECO:0000256" key="1">
    <source>
        <dbReference type="ARBA" id="ARBA00010641"/>
    </source>
</evidence>
<dbReference type="InterPro" id="IPR039425">
    <property type="entry name" value="RNA_pol_sigma-70-like"/>
</dbReference>
<comment type="caution">
    <text evidence="6">The sequence shown here is derived from an EMBL/GenBank/DDBJ whole genome shotgun (WGS) entry which is preliminary data.</text>
</comment>
<dbReference type="InterPro" id="IPR036388">
    <property type="entry name" value="WH-like_DNA-bd_sf"/>
</dbReference>
<dbReference type="Gene3D" id="1.10.10.10">
    <property type="entry name" value="Winged helix-like DNA-binding domain superfamily/Winged helix DNA-binding domain"/>
    <property type="match status" value="1"/>
</dbReference>
<organism evidence="6 7">
    <name type="scientific">Trinickia dabaoshanensis</name>
    <dbReference type="NCBI Taxonomy" id="564714"/>
    <lineage>
        <taxon>Bacteria</taxon>
        <taxon>Pseudomonadati</taxon>
        <taxon>Pseudomonadota</taxon>
        <taxon>Betaproteobacteria</taxon>
        <taxon>Burkholderiales</taxon>
        <taxon>Burkholderiaceae</taxon>
        <taxon>Trinickia</taxon>
    </lineage>
</organism>
<keyword evidence="2" id="KW-0805">Transcription regulation</keyword>
<dbReference type="PANTHER" id="PTHR43133:SF32">
    <property type="entry name" value="BLR3042 PROTEIN"/>
    <property type="match status" value="1"/>
</dbReference>
<dbReference type="SUPFAM" id="SSF55785">
    <property type="entry name" value="PYP-like sensor domain (PAS domain)"/>
    <property type="match status" value="1"/>
</dbReference>
<evidence type="ECO:0000256" key="3">
    <source>
        <dbReference type="ARBA" id="ARBA00023082"/>
    </source>
</evidence>
<dbReference type="OrthoDB" id="9780326at2"/>
<dbReference type="SUPFAM" id="SSF88946">
    <property type="entry name" value="Sigma2 domain of RNA polymerase sigma factors"/>
    <property type="match status" value="1"/>
</dbReference>
<dbReference type="NCBIfam" id="TIGR00229">
    <property type="entry name" value="sensory_box"/>
    <property type="match status" value="1"/>
</dbReference>
<dbReference type="AlphaFoldDB" id="A0A2N7VY13"/>
<dbReference type="PANTHER" id="PTHR43133">
    <property type="entry name" value="RNA POLYMERASE ECF-TYPE SIGMA FACTO"/>
    <property type="match status" value="1"/>
</dbReference>
<dbReference type="Gene3D" id="3.30.450.20">
    <property type="entry name" value="PAS domain"/>
    <property type="match status" value="1"/>
</dbReference>
<dbReference type="InterPro" id="IPR007627">
    <property type="entry name" value="RNA_pol_sigma70_r2"/>
</dbReference>
<dbReference type="Pfam" id="PF08281">
    <property type="entry name" value="Sigma70_r4_2"/>
    <property type="match status" value="1"/>
</dbReference>
<keyword evidence="4" id="KW-0804">Transcription</keyword>